<dbReference type="GeneID" id="3864266"/>
<dbReference type="VEuPathDB" id="PiroplasmaDB:TA16580"/>
<feature type="chain" id="PRO_5004245083" evidence="2">
    <location>
        <begin position="18"/>
        <end position="238"/>
    </location>
</feature>
<dbReference type="OMA" id="MVIYEWV"/>
<dbReference type="AlphaFoldDB" id="Q4UIY9"/>
<protein>
    <submittedName>
        <fullName evidence="3">Uncharacterized protein</fullName>
    </submittedName>
</protein>
<keyword evidence="4" id="KW-1185">Reference proteome</keyword>
<dbReference type="eggNOG" id="ENOG502QXHQ">
    <property type="taxonomic scope" value="Eukaryota"/>
</dbReference>
<dbReference type="KEGG" id="tan:TA16580"/>
<evidence type="ECO:0000313" key="4">
    <source>
        <dbReference type="Proteomes" id="UP000001950"/>
    </source>
</evidence>
<keyword evidence="2" id="KW-0732">Signal</keyword>
<evidence type="ECO:0000256" key="2">
    <source>
        <dbReference type="SAM" id="SignalP"/>
    </source>
</evidence>
<name>Q4UIY9_THEAN</name>
<evidence type="ECO:0000256" key="1">
    <source>
        <dbReference type="SAM" id="MobiDB-lite"/>
    </source>
</evidence>
<evidence type="ECO:0000313" key="3">
    <source>
        <dbReference type="EMBL" id="CAI72950.1"/>
    </source>
</evidence>
<organism evidence="3 4">
    <name type="scientific">Theileria annulata</name>
    <dbReference type="NCBI Taxonomy" id="5874"/>
    <lineage>
        <taxon>Eukaryota</taxon>
        <taxon>Sar</taxon>
        <taxon>Alveolata</taxon>
        <taxon>Apicomplexa</taxon>
        <taxon>Aconoidasida</taxon>
        <taxon>Piroplasmida</taxon>
        <taxon>Theileriidae</taxon>
        <taxon>Theileria</taxon>
    </lineage>
</organism>
<dbReference type="OrthoDB" id="361758at2759"/>
<feature type="region of interest" description="Disordered" evidence="1">
    <location>
        <begin position="179"/>
        <end position="238"/>
    </location>
</feature>
<dbReference type="RefSeq" id="XP_953628.1">
    <property type="nucleotide sequence ID" value="XM_948535.1"/>
</dbReference>
<proteinExistence type="predicted"/>
<dbReference type="EMBL" id="CR940347">
    <property type="protein sequence ID" value="CAI72950.1"/>
    <property type="molecule type" value="Genomic_DNA"/>
</dbReference>
<reference evidence="3 4" key="1">
    <citation type="journal article" date="2005" name="Science">
        <title>Genome of the host-cell transforming parasite Theileria annulata compared with T. parva.</title>
        <authorList>
            <person name="Pain A."/>
            <person name="Renauld H."/>
            <person name="Berriman M."/>
            <person name="Murphy L."/>
            <person name="Yeats C.A."/>
            <person name="Weir W."/>
            <person name="Kerhornou A."/>
            <person name="Aslett M."/>
            <person name="Bishop R."/>
            <person name="Bouchier C."/>
            <person name="Cochet M."/>
            <person name="Coulson R.M.R."/>
            <person name="Cronin A."/>
            <person name="de Villiers E.P."/>
            <person name="Fraser A."/>
            <person name="Fosker N."/>
            <person name="Gardner M."/>
            <person name="Goble A."/>
            <person name="Griffiths-Jones S."/>
            <person name="Harris D.E."/>
            <person name="Katzer F."/>
            <person name="Larke N."/>
            <person name="Lord A."/>
            <person name="Maser P."/>
            <person name="McKellar S."/>
            <person name="Mooney P."/>
            <person name="Morton F."/>
            <person name="Nene V."/>
            <person name="O'Neil S."/>
            <person name="Price C."/>
            <person name="Quail M.A."/>
            <person name="Rabbinowitsch E."/>
            <person name="Rawlings N.D."/>
            <person name="Rutter S."/>
            <person name="Saunders D."/>
            <person name="Seeger K."/>
            <person name="Shah T."/>
            <person name="Squares R."/>
            <person name="Squares S."/>
            <person name="Tivey A."/>
            <person name="Walker A.R."/>
            <person name="Woodward J."/>
            <person name="Dobbelaere D.A.E."/>
            <person name="Langsley G."/>
            <person name="Rajandream M.A."/>
            <person name="McKeever D."/>
            <person name="Shiels B."/>
            <person name="Tait A."/>
            <person name="Barrell B.G."/>
            <person name="Hall N."/>
        </authorList>
    </citation>
    <scope>NUCLEOTIDE SEQUENCE [LARGE SCALE GENOMIC DNA]</scope>
    <source>
        <strain evidence="4">Ankara</strain>
    </source>
</reference>
<feature type="compositionally biased region" description="Low complexity" evidence="1">
    <location>
        <begin position="191"/>
        <end position="227"/>
    </location>
</feature>
<accession>Q4UIY9</accession>
<feature type="compositionally biased region" description="Polar residues" evidence="1">
    <location>
        <begin position="179"/>
        <end position="190"/>
    </location>
</feature>
<sequence length="238" mass="27240">MNSVLIFFTLVATLVTCNRYYNDMVRLANFSYYNSFEDTIEYVRQLDLIADKYLQLIKKMDNDISLELRESSNYDLKSSSDTVNKTGANIINKMHARQMIVDLLMYQVHYAYRMYQTACAKYKGETVNRLFEDLNFSFPMNRMVIYEWVRQMELNVRKIMELEELENLSDGWKEVRESINTSPVQNSNQEPTDTATTPETATTSTTGTTTPATTTGTTTPTATPEPTIAEQVSKPAGT</sequence>
<gene>
    <name evidence="3" type="ORF">TA16580</name>
</gene>
<dbReference type="InParanoid" id="Q4UIY9"/>
<dbReference type="Proteomes" id="UP000001950">
    <property type="component" value="Chromosome 1"/>
</dbReference>
<feature type="signal peptide" evidence="2">
    <location>
        <begin position="1"/>
        <end position="17"/>
    </location>
</feature>